<dbReference type="InterPro" id="IPR003018">
    <property type="entry name" value="GAF"/>
</dbReference>
<dbReference type="PROSITE" id="PS50109">
    <property type="entry name" value="HIS_KIN"/>
    <property type="match status" value="1"/>
</dbReference>
<dbReference type="PANTHER" id="PTHR43304:SF1">
    <property type="entry name" value="PAC DOMAIN-CONTAINING PROTEIN"/>
    <property type="match status" value="1"/>
</dbReference>
<evidence type="ECO:0000259" key="9">
    <source>
        <dbReference type="PROSITE" id="PS50112"/>
    </source>
</evidence>
<feature type="domain" description="PAS" evidence="9">
    <location>
        <begin position="357"/>
        <end position="421"/>
    </location>
</feature>
<dbReference type="InterPro" id="IPR001610">
    <property type="entry name" value="PAC"/>
</dbReference>
<dbReference type="InterPro" id="IPR000700">
    <property type="entry name" value="PAS-assoc_C"/>
</dbReference>
<dbReference type="Gene3D" id="3.40.50.2300">
    <property type="match status" value="1"/>
</dbReference>
<dbReference type="PRINTS" id="PR00344">
    <property type="entry name" value="BCTRLSENSOR"/>
</dbReference>
<dbReference type="PANTHER" id="PTHR43304">
    <property type="entry name" value="PHYTOCHROME-LIKE PROTEIN CPH1"/>
    <property type="match status" value="1"/>
</dbReference>
<dbReference type="InterPro" id="IPR005467">
    <property type="entry name" value="His_kinase_dom"/>
</dbReference>
<dbReference type="InterPro" id="IPR052162">
    <property type="entry name" value="Sensor_kinase/Photoreceptor"/>
</dbReference>
<dbReference type="SUPFAM" id="SSF55781">
    <property type="entry name" value="GAF domain-like"/>
    <property type="match status" value="1"/>
</dbReference>
<dbReference type="InterPro" id="IPR001789">
    <property type="entry name" value="Sig_transdc_resp-reg_receiver"/>
</dbReference>
<comment type="caution">
    <text evidence="11">The sequence shown here is derived from an EMBL/GenBank/DDBJ whole genome shotgun (WGS) entry which is preliminary data.</text>
</comment>
<evidence type="ECO:0000256" key="4">
    <source>
        <dbReference type="ARBA" id="ARBA00022679"/>
    </source>
</evidence>
<evidence type="ECO:0000259" key="7">
    <source>
        <dbReference type="PROSITE" id="PS50109"/>
    </source>
</evidence>
<protein>
    <recommendedName>
        <fullName evidence="2">histidine kinase</fullName>
        <ecNumber evidence="2">2.7.13.3</ecNumber>
    </recommendedName>
</protein>
<dbReference type="PROSITE" id="PS50110">
    <property type="entry name" value="RESPONSE_REGULATORY"/>
    <property type="match status" value="1"/>
</dbReference>
<keyword evidence="3 6" id="KW-0597">Phosphoprotein</keyword>
<dbReference type="AlphaFoldDB" id="A0A7V5LJ91"/>
<dbReference type="InterPro" id="IPR003661">
    <property type="entry name" value="HisK_dim/P_dom"/>
</dbReference>
<dbReference type="SUPFAM" id="SSF52172">
    <property type="entry name" value="CheY-like"/>
    <property type="match status" value="1"/>
</dbReference>
<dbReference type="InterPro" id="IPR011006">
    <property type="entry name" value="CheY-like_superfamily"/>
</dbReference>
<keyword evidence="4" id="KW-0808">Transferase</keyword>
<feature type="domain" description="Response regulatory" evidence="8">
    <location>
        <begin position="741"/>
        <end position="854"/>
    </location>
</feature>
<dbReference type="SMART" id="SM00448">
    <property type="entry name" value="REC"/>
    <property type="match status" value="1"/>
</dbReference>
<evidence type="ECO:0000256" key="6">
    <source>
        <dbReference type="PROSITE-ProRule" id="PRU00169"/>
    </source>
</evidence>
<evidence type="ECO:0000256" key="3">
    <source>
        <dbReference type="ARBA" id="ARBA00022553"/>
    </source>
</evidence>
<dbReference type="InterPro" id="IPR013767">
    <property type="entry name" value="PAS_fold"/>
</dbReference>
<dbReference type="SUPFAM" id="SSF47384">
    <property type="entry name" value="Homodimeric domain of signal transducing histidine kinase"/>
    <property type="match status" value="1"/>
</dbReference>
<dbReference type="NCBIfam" id="TIGR00229">
    <property type="entry name" value="sensory_box"/>
    <property type="match status" value="3"/>
</dbReference>
<dbReference type="InterPro" id="IPR036890">
    <property type="entry name" value="HATPase_C_sf"/>
</dbReference>
<dbReference type="Gene3D" id="1.10.287.130">
    <property type="match status" value="1"/>
</dbReference>
<dbReference type="Gene3D" id="3.30.450.40">
    <property type="match status" value="1"/>
</dbReference>
<feature type="domain" description="PAC" evidence="10">
    <location>
        <begin position="181"/>
        <end position="233"/>
    </location>
</feature>
<dbReference type="Gene3D" id="3.30.450.20">
    <property type="entry name" value="PAS domain"/>
    <property type="match status" value="3"/>
</dbReference>
<dbReference type="Proteomes" id="UP000886111">
    <property type="component" value="Unassembled WGS sequence"/>
</dbReference>
<dbReference type="Pfam" id="PF00989">
    <property type="entry name" value="PAS"/>
    <property type="match status" value="1"/>
</dbReference>
<dbReference type="CDD" id="cd00130">
    <property type="entry name" value="PAS"/>
    <property type="match status" value="3"/>
</dbReference>
<dbReference type="Pfam" id="PF13185">
    <property type="entry name" value="GAF_2"/>
    <property type="match status" value="1"/>
</dbReference>
<dbReference type="EC" id="2.7.13.3" evidence="2"/>
<dbReference type="InterPro" id="IPR003594">
    <property type="entry name" value="HATPase_dom"/>
</dbReference>
<keyword evidence="5" id="KW-0418">Kinase</keyword>
<dbReference type="SUPFAM" id="SSF55874">
    <property type="entry name" value="ATPase domain of HSP90 chaperone/DNA topoisomerase II/histidine kinase"/>
    <property type="match status" value="1"/>
</dbReference>
<evidence type="ECO:0000256" key="5">
    <source>
        <dbReference type="ARBA" id="ARBA00022777"/>
    </source>
</evidence>
<dbReference type="PROSITE" id="PS50113">
    <property type="entry name" value="PAC"/>
    <property type="match status" value="3"/>
</dbReference>
<dbReference type="InterPro" id="IPR035965">
    <property type="entry name" value="PAS-like_dom_sf"/>
</dbReference>
<feature type="domain" description="Histidine kinase" evidence="7">
    <location>
        <begin position="499"/>
        <end position="721"/>
    </location>
</feature>
<name>A0A7V5LJ91_CALAY</name>
<dbReference type="Gene3D" id="3.30.565.10">
    <property type="entry name" value="Histidine kinase-like ATPase, C-terminal domain"/>
    <property type="match status" value="1"/>
</dbReference>
<dbReference type="EMBL" id="DRTD01000518">
    <property type="protein sequence ID" value="HHE55512.1"/>
    <property type="molecule type" value="Genomic_DNA"/>
</dbReference>
<dbReference type="Pfam" id="PF08447">
    <property type="entry name" value="PAS_3"/>
    <property type="match status" value="2"/>
</dbReference>
<dbReference type="InterPro" id="IPR036097">
    <property type="entry name" value="HisK_dim/P_sf"/>
</dbReference>
<feature type="domain" description="PAC" evidence="10">
    <location>
        <begin position="434"/>
        <end position="486"/>
    </location>
</feature>
<dbReference type="CDD" id="cd00156">
    <property type="entry name" value="REC"/>
    <property type="match status" value="1"/>
</dbReference>
<comment type="catalytic activity">
    <reaction evidence="1">
        <text>ATP + protein L-histidine = ADP + protein N-phospho-L-histidine.</text>
        <dbReference type="EC" id="2.7.13.3"/>
    </reaction>
</comment>
<dbReference type="PROSITE" id="PS50112">
    <property type="entry name" value="PAS"/>
    <property type="match status" value="2"/>
</dbReference>
<accession>A0A7V5LJ91</accession>
<dbReference type="SUPFAM" id="SSF55785">
    <property type="entry name" value="PYP-like sensor domain (PAS domain)"/>
    <property type="match status" value="3"/>
</dbReference>
<dbReference type="Pfam" id="PF00512">
    <property type="entry name" value="HisKA"/>
    <property type="match status" value="1"/>
</dbReference>
<gene>
    <name evidence="11" type="ORF">ENL21_07000</name>
</gene>
<evidence type="ECO:0000259" key="8">
    <source>
        <dbReference type="PROSITE" id="PS50110"/>
    </source>
</evidence>
<dbReference type="Pfam" id="PF13188">
    <property type="entry name" value="PAS_8"/>
    <property type="match status" value="1"/>
</dbReference>
<dbReference type="InterPro" id="IPR004358">
    <property type="entry name" value="Sig_transdc_His_kin-like_C"/>
</dbReference>
<dbReference type="CDD" id="cd00082">
    <property type="entry name" value="HisKA"/>
    <property type="match status" value="1"/>
</dbReference>
<reference evidence="11" key="1">
    <citation type="journal article" date="2020" name="mSystems">
        <title>Genome- and Community-Level Interaction Insights into Carbon Utilization and Element Cycling Functions of Hydrothermarchaeota in Hydrothermal Sediment.</title>
        <authorList>
            <person name="Zhou Z."/>
            <person name="Liu Y."/>
            <person name="Xu W."/>
            <person name="Pan J."/>
            <person name="Luo Z.H."/>
            <person name="Li M."/>
        </authorList>
    </citation>
    <scope>NUCLEOTIDE SEQUENCE [LARGE SCALE GENOMIC DNA]</scope>
    <source>
        <strain evidence="11">HyVt-76</strain>
    </source>
</reference>
<dbReference type="GO" id="GO:0006355">
    <property type="term" value="P:regulation of DNA-templated transcription"/>
    <property type="evidence" value="ECO:0007669"/>
    <property type="project" value="InterPro"/>
</dbReference>
<dbReference type="SMART" id="SM00091">
    <property type="entry name" value="PAS"/>
    <property type="match status" value="3"/>
</dbReference>
<evidence type="ECO:0000259" key="10">
    <source>
        <dbReference type="PROSITE" id="PS50113"/>
    </source>
</evidence>
<dbReference type="SMART" id="SM00086">
    <property type="entry name" value="PAC"/>
    <property type="match status" value="3"/>
</dbReference>
<feature type="non-terminal residue" evidence="11">
    <location>
        <position position="1"/>
    </location>
</feature>
<dbReference type="InterPro" id="IPR000014">
    <property type="entry name" value="PAS"/>
</dbReference>
<dbReference type="Pfam" id="PF00072">
    <property type="entry name" value="Response_reg"/>
    <property type="match status" value="1"/>
</dbReference>
<organism evidence="11">
    <name type="scientific">Caldithrix abyssi</name>
    <dbReference type="NCBI Taxonomy" id="187145"/>
    <lineage>
        <taxon>Bacteria</taxon>
        <taxon>Pseudomonadati</taxon>
        <taxon>Calditrichota</taxon>
        <taxon>Calditrichia</taxon>
        <taxon>Calditrichales</taxon>
        <taxon>Calditrichaceae</taxon>
        <taxon>Caldithrix</taxon>
    </lineage>
</organism>
<dbReference type="SMART" id="SM00387">
    <property type="entry name" value="HATPase_c"/>
    <property type="match status" value="1"/>
</dbReference>
<feature type="domain" description="PAC" evidence="10">
    <location>
        <begin position="304"/>
        <end position="356"/>
    </location>
</feature>
<dbReference type="Pfam" id="PF02518">
    <property type="entry name" value="HATPase_c"/>
    <property type="match status" value="1"/>
</dbReference>
<proteinExistence type="predicted"/>
<sequence length="857" mass="97532">WAKNKYGRGPTGKAIRSGQPVVVQNFKNDSSVVPWHHAAQKFNILSSIALPLKVENKVIGALNIYSQYQQNLDQRELELLQELAANLSFGLQNLKLKKEKERTEQNLALSHEKYKTLFNRVPVGLYIFSPDKNIFEVNQYLLKMTGFKSIEELKKFMNKHRSLSLDGETFQKTLNEKGAVYDHETQWRTKDGKFIWVKENAVAVKDENGKILYIEGSAEDITARKEAELALQEQQKMYSTIVNMAQEGIWLVDAKARTTFVNPKMAAMLGYDVEEMLGKSYFDFVHKKNLKQAKEYWHKQLQSQNVQHKLCFKRKDGRELWGLVSSASLLDTEFKSVLKMVVDITEIRIIHQQLEQTNRQLMEILESSSAVLYSLAWQNNRPVFVHITPNVERLFGYQPEELLNNPDFWQEKVHPDDLPELLGKMPLLQIPGKYNFEYRIRHKDGHYLWVFNEIRVTPGTENPKTKITCVWIDITERRKLEMQFLRSQRMESLGALAGGIAHDLNNILTPILLATEVLRFKAKGAGIERVVSMVEESTHRGKELVQQILSFARGAEGEHKAVQVKHLIGEITKVVKQTFPKNIQFSASVPKDLWPVLADATQLNQVLMNLCVNARDAMPEGGQLKIIAENIEFDKHYTMMHGEAKPGPYIKISVIDSGTGIPRHIIDKIFDPFFTTKEKGKGTGLGLSTVHTIVKNHGGFMNVYSEPNKGTTFNVYLPAQKSAVLTEQKEETQDLTGQGQTILVVDDEQAIREIISNTLIENGYQVITAADGAEAVSLFAQNKEKIDLMLTDISMPFMDGPATIRAVRKIKPEIKIIAMSGRAHKVEVEHGENIKLLIKPFTAVTLLKNLKEMFQKK</sequence>
<feature type="modified residue" description="4-aspartylphosphate" evidence="6">
    <location>
        <position position="792"/>
    </location>
</feature>
<evidence type="ECO:0000256" key="1">
    <source>
        <dbReference type="ARBA" id="ARBA00000085"/>
    </source>
</evidence>
<dbReference type="SMART" id="SM00388">
    <property type="entry name" value="HisKA"/>
    <property type="match status" value="1"/>
</dbReference>
<dbReference type="GO" id="GO:0000155">
    <property type="term" value="F:phosphorelay sensor kinase activity"/>
    <property type="evidence" value="ECO:0007669"/>
    <property type="project" value="InterPro"/>
</dbReference>
<dbReference type="InterPro" id="IPR013655">
    <property type="entry name" value="PAS_fold_3"/>
</dbReference>
<evidence type="ECO:0000256" key="2">
    <source>
        <dbReference type="ARBA" id="ARBA00012438"/>
    </source>
</evidence>
<evidence type="ECO:0000313" key="11">
    <source>
        <dbReference type="EMBL" id="HHE55512.1"/>
    </source>
</evidence>
<dbReference type="InterPro" id="IPR029016">
    <property type="entry name" value="GAF-like_dom_sf"/>
</dbReference>
<feature type="domain" description="PAS" evidence="9">
    <location>
        <begin position="234"/>
        <end position="304"/>
    </location>
</feature>